<evidence type="ECO:0000313" key="6">
    <source>
        <dbReference type="EMBL" id="KAK4306460.1"/>
    </source>
</evidence>
<dbReference type="SMART" id="SM00397">
    <property type="entry name" value="t_SNARE"/>
    <property type="match status" value="1"/>
</dbReference>
<dbReference type="GO" id="GO:0006886">
    <property type="term" value="P:intracellular protein transport"/>
    <property type="evidence" value="ECO:0007669"/>
    <property type="project" value="InterPro"/>
</dbReference>
<dbReference type="GO" id="GO:0048278">
    <property type="term" value="P:vesicle docking"/>
    <property type="evidence" value="ECO:0007669"/>
    <property type="project" value="TreeGrafter"/>
</dbReference>
<dbReference type="AlphaFoldDB" id="A0AAE1PFW0"/>
<dbReference type="Pfam" id="PF05739">
    <property type="entry name" value="SNARE"/>
    <property type="match status" value="1"/>
</dbReference>
<evidence type="ECO:0000256" key="1">
    <source>
        <dbReference type="ARBA" id="ARBA00004211"/>
    </source>
</evidence>
<dbReference type="PANTHER" id="PTHR19957:SF411">
    <property type="entry name" value="LD23667P"/>
    <property type="match status" value="1"/>
</dbReference>
<keyword evidence="4" id="KW-1133">Transmembrane helix</keyword>
<name>A0AAE1PFW0_9EUCA</name>
<evidence type="ECO:0000256" key="3">
    <source>
        <dbReference type="SAM" id="Coils"/>
    </source>
</evidence>
<feature type="coiled-coil region" evidence="3">
    <location>
        <begin position="47"/>
        <end position="99"/>
    </location>
</feature>
<dbReference type="EMBL" id="JAWZYT010002127">
    <property type="protein sequence ID" value="KAK4306460.1"/>
    <property type="molecule type" value="Genomic_DNA"/>
</dbReference>
<dbReference type="Gene3D" id="1.20.58.70">
    <property type="match status" value="1"/>
</dbReference>
<comment type="subcellular location">
    <subcellularLocation>
        <location evidence="1">Membrane</location>
        <topology evidence="1">Single-pass type IV membrane protein</topology>
    </subcellularLocation>
</comment>
<dbReference type="GO" id="GO:0008021">
    <property type="term" value="C:synaptic vesicle"/>
    <property type="evidence" value="ECO:0007669"/>
    <property type="project" value="TreeGrafter"/>
</dbReference>
<dbReference type="InterPro" id="IPR006012">
    <property type="entry name" value="Syntaxin/epimorphin_CS"/>
</dbReference>
<evidence type="ECO:0000259" key="5">
    <source>
        <dbReference type="PROSITE" id="PS50192"/>
    </source>
</evidence>
<dbReference type="PANTHER" id="PTHR19957">
    <property type="entry name" value="SYNTAXIN"/>
    <property type="match status" value="1"/>
</dbReference>
<evidence type="ECO:0000313" key="7">
    <source>
        <dbReference type="Proteomes" id="UP001292094"/>
    </source>
</evidence>
<proteinExistence type="inferred from homology"/>
<dbReference type="PROSITE" id="PS00914">
    <property type="entry name" value="SYNTAXIN"/>
    <property type="match status" value="1"/>
</dbReference>
<evidence type="ECO:0000256" key="2">
    <source>
        <dbReference type="ARBA" id="ARBA00009063"/>
    </source>
</evidence>
<feature type="transmembrane region" description="Helical" evidence="4">
    <location>
        <begin position="162"/>
        <end position="183"/>
    </location>
</feature>
<dbReference type="PROSITE" id="PS50192">
    <property type="entry name" value="T_SNARE"/>
    <property type="match status" value="1"/>
</dbReference>
<dbReference type="InterPro" id="IPR000727">
    <property type="entry name" value="T_SNARE_dom"/>
</dbReference>
<accession>A0AAE1PFW0</accession>
<dbReference type="SUPFAM" id="SSF47661">
    <property type="entry name" value="t-snare proteins"/>
    <property type="match status" value="1"/>
</dbReference>
<organism evidence="6 7">
    <name type="scientific">Petrolisthes manimaculis</name>
    <dbReference type="NCBI Taxonomy" id="1843537"/>
    <lineage>
        <taxon>Eukaryota</taxon>
        <taxon>Metazoa</taxon>
        <taxon>Ecdysozoa</taxon>
        <taxon>Arthropoda</taxon>
        <taxon>Crustacea</taxon>
        <taxon>Multicrustacea</taxon>
        <taxon>Malacostraca</taxon>
        <taxon>Eumalacostraca</taxon>
        <taxon>Eucarida</taxon>
        <taxon>Decapoda</taxon>
        <taxon>Pleocyemata</taxon>
        <taxon>Anomura</taxon>
        <taxon>Galatheoidea</taxon>
        <taxon>Porcellanidae</taxon>
        <taxon>Petrolisthes</taxon>
    </lineage>
</organism>
<keyword evidence="4" id="KW-0472">Membrane</keyword>
<feature type="domain" description="T-SNARE coiled-coil homology" evidence="5">
    <location>
        <begin position="76"/>
        <end position="138"/>
    </location>
</feature>
<comment type="similarity">
    <text evidence="2">Belongs to the syntaxin family.</text>
</comment>
<dbReference type="InterPro" id="IPR010989">
    <property type="entry name" value="SNARE"/>
</dbReference>
<dbReference type="GO" id="GO:0005484">
    <property type="term" value="F:SNAP receptor activity"/>
    <property type="evidence" value="ECO:0007669"/>
    <property type="project" value="InterPro"/>
</dbReference>
<keyword evidence="3" id="KW-0175">Coiled coil</keyword>
<dbReference type="GO" id="GO:0000149">
    <property type="term" value="F:SNARE binding"/>
    <property type="evidence" value="ECO:0007669"/>
    <property type="project" value="TreeGrafter"/>
</dbReference>
<keyword evidence="7" id="KW-1185">Reference proteome</keyword>
<dbReference type="InterPro" id="IPR045242">
    <property type="entry name" value="Syntaxin"/>
</dbReference>
<evidence type="ECO:0000256" key="4">
    <source>
        <dbReference type="SAM" id="Phobius"/>
    </source>
</evidence>
<protein>
    <recommendedName>
        <fullName evidence="5">t-SNARE coiled-coil homology domain-containing protein</fullName>
    </recommendedName>
</protein>
<keyword evidence="4" id="KW-0812">Transmembrane</keyword>
<comment type="caution">
    <text evidence="6">The sequence shown here is derived from an EMBL/GenBank/DDBJ whole genome shotgun (WGS) entry which is preliminary data.</text>
</comment>
<dbReference type="GO" id="GO:0006906">
    <property type="term" value="P:vesicle fusion"/>
    <property type="evidence" value="ECO:0007669"/>
    <property type="project" value="TreeGrafter"/>
</dbReference>
<gene>
    <name evidence="6" type="ORF">Pmani_021714</name>
</gene>
<sequence length="185" mass="21062">MNGTSEALNEFQTAQRQAAFKEKEELKKARADSDVQFFEDGRHQKMLVDLGDNNNKQQQQQQQQQQQLQVELDLEVVALQERESQIRQLESDIMDVNQIFKDLATMVHEQGETVDSIEANVEMAQVHVSQAATQVSQARQYQAATQVSQARQYQNKARRKKICIIAIIVVVLAIIILIIVLSAQN</sequence>
<dbReference type="GO" id="GO:0031201">
    <property type="term" value="C:SNARE complex"/>
    <property type="evidence" value="ECO:0007669"/>
    <property type="project" value="TreeGrafter"/>
</dbReference>
<reference evidence="6" key="1">
    <citation type="submission" date="2023-11" db="EMBL/GenBank/DDBJ databases">
        <title>Genome assemblies of two species of porcelain crab, Petrolisthes cinctipes and Petrolisthes manimaculis (Anomura: Porcellanidae).</title>
        <authorList>
            <person name="Angst P."/>
        </authorList>
    </citation>
    <scope>NUCLEOTIDE SEQUENCE</scope>
    <source>
        <strain evidence="6">PB745_02</strain>
        <tissue evidence="6">Gill</tissue>
    </source>
</reference>
<dbReference type="Proteomes" id="UP001292094">
    <property type="component" value="Unassembled WGS sequence"/>
</dbReference>